<evidence type="ECO:0000313" key="2">
    <source>
        <dbReference type="EMBL" id="QZT34285.1"/>
    </source>
</evidence>
<dbReference type="InterPro" id="IPR009665">
    <property type="entry name" value="YyaC"/>
</dbReference>
<evidence type="ECO:0000313" key="1">
    <source>
        <dbReference type="EMBL" id="EGL83650.1"/>
    </source>
</evidence>
<dbReference type="EMBL" id="AFCE01000092">
    <property type="protein sequence ID" value="EGL83650.1"/>
    <property type="molecule type" value="Genomic_DNA"/>
</dbReference>
<dbReference type="AlphaFoldDB" id="F5L4T3"/>
<dbReference type="RefSeq" id="WP_007503326.1">
    <property type="nucleotide sequence ID" value="NZ_AFCE01000092.1"/>
</dbReference>
<protein>
    <submittedName>
        <fullName evidence="2">Spore protease YyaC</fullName>
    </submittedName>
    <submittedName>
        <fullName evidence="1">Sporulation protein YyaC</fullName>
    </submittedName>
</protein>
<gene>
    <name evidence="2" type="primary">yyaC</name>
    <name evidence="1" type="ORF">CathTA2_0796</name>
    <name evidence="2" type="ORF">HUR95_02425</name>
</gene>
<dbReference type="InterPro" id="IPR023430">
    <property type="entry name" value="Pept_HybD-like_dom_sf"/>
</dbReference>
<accession>F5L4T3</accession>
<dbReference type="Proteomes" id="UP000010716">
    <property type="component" value="Unassembled WGS sequence"/>
</dbReference>
<keyword evidence="2" id="KW-0645">Protease</keyword>
<dbReference type="NCBIfam" id="TIGR02841">
    <property type="entry name" value="spore_YyaC"/>
    <property type="match status" value="1"/>
</dbReference>
<reference evidence="1 3" key="1">
    <citation type="journal article" date="2011" name="J. Bacteriol.">
        <title>Draft genome sequence of the thermoalkaliphilic Caldalkalibacillus thermarum strain TA2.A1.</title>
        <authorList>
            <person name="Kalamorz F."/>
            <person name="Keis S."/>
            <person name="McMillan D.G."/>
            <person name="Olsson K."/>
            <person name="Stanton J.A."/>
            <person name="Stockwell P."/>
            <person name="Black M.A."/>
            <person name="Klingeman D.M."/>
            <person name="Land M.L."/>
            <person name="Han C.S."/>
            <person name="Martin S.L."/>
            <person name="Becher S.A."/>
            <person name="Peddie C.J."/>
            <person name="Morgan H.W."/>
            <person name="Matthies D."/>
            <person name="Preiss L."/>
            <person name="Meier T."/>
            <person name="Brown S.D."/>
            <person name="Cook G.M."/>
        </authorList>
    </citation>
    <scope>NUCLEOTIDE SEQUENCE [LARGE SCALE GENOMIC DNA]</scope>
    <source>
        <strain evidence="1 3">TA2.A1</strain>
    </source>
</reference>
<keyword evidence="2" id="KW-0378">Hydrolase</keyword>
<dbReference type="GO" id="GO:0008233">
    <property type="term" value="F:peptidase activity"/>
    <property type="evidence" value="ECO:0007669"/>
    <property type="project" value="UniProtKB-KW"/>
</dbReference>
<evidence type="ECO:0000313" key="4">
    <source>
        <dbReference type="Proteomes" id="UP000825179"/>
    </source>
</evidence>
<dbReference type="EMBL" id="CP082237">
    <property type="protein sequence ID" value="QZT34285.1"/>
    <property type="molecule type" value="Genomic_DNA"/>
</dbReference>
<keyword evidence="4" id="KW-1185">Reference proteome</keyword>
<dbReference type="Pfam" id="PF06866">
    <property type="entry name" value="DUF1256"/>
    <property type="match status" value="1"/>
</dbReference>
<dbReference type="OrthoDB" id="9815953at2"/>
<dbReference type="eggNOG" id="ENOG50313RY">
    <property type="taxonomic scope" value="Bacteria"/>
</dbReference>
<dbReference type="GO" id="GO:0006508">
    <property type="term" value="P:proteolysis"/>
    <property type="evidence" value="ECO:0007669"/>
    <property type="project" value="UniProtKB-KW"/>
</dbReference>
<name>F5L4T3_CALTT</name>
<evidence type="ECO:0000313" key="3">
    <source>
        <dbReference type="Proteomes" id="UP000010716"/>
    </source>
</evidence>
<dbReference type="SUPFAM" id="SSF53163">
    <property type="entry name" value="HybD-like"/>
    <property type="match status" value="1"/>
</dbReference>
<reference evidence="2 4" key="2">
    <citation type="journal article" date="2020" name="Extremophiles">
        <title>Genomic analysis of Caldalkalibacillus thermarum TA2.A1 reveals aerobic alkaliphilic metabolism and evolutionary hallmarks linking alkaliphilic bacteria and plant life.</title>
        <authorList>
            <person name="de Jong S.I."/>
            <person name="van den Broek M.A."/>
            <person name="Merkel A.Y."/>
            <person name="de la Torre Cortes P."/>
            <person name="Kalamorz F."/>
            <person name="Cook G.M."/>
            <person name="van Loosdrecht M.C.M."/>
            <person name="McMillan D.G.G."/>
        </authorList>
    </citation>
    <scope>NUCLEOTIDE SEQUENCE [LARGE SCALE GENOMIC DNA]</scope>
    <source>
        <strain evidence="2 4">TA2.A1</strain>
    </source>
</reference>
<organism evidence="1 3">
    <name type="scientific">Caldalkalibacillus thermarum (strain TA2.A1)</name>
    <dbReference type="NCBI Taxonomy" id="986075"/>
    <lineage>
        <taxon>Bacteria</taxon>
        <taxon>Bacillati</taxon>
        <taxon>Bacillota</taxon>
        <taxon>Bacilli</taxon>
        <taxon>Bacillales</taxon>
        <taxon>Bacillaceae</taxon>
        <taxon>Caldalkalibacillus</taxon>
    </lineage>
</organism>
<dbReference type="KEGG" id="cthu:HUR95_02425"/>
<proteinExistence type="predicted"/>
<reference evidence="2" key="3">
    <citation type="submission" date="2021-08" db="EMBL/GenBank/DDBJ databases">
        <authorList>
            <person name="de Jong S."/>
            <person name="van den Broek M."/>
            <person name="Merkel A."/>
            <person name="de la Torre Cortes P."/>
            <person name="Kalamorz F."/>
            <person name="Cook G."/>
            <person name="van Loosdrecht M."/>
            <person name="McMillan D."/>
        </authorList>
    </citation>
    <scope>NUCLEOTIDE SEQUENCE</scope>
    <source>
        <strain evidence="2">TA2.A1</strain>
    </source>
</reference>
<sequence length="214" mass="23492">MRQLSQSSPPPLFREAYNSEGFAEKLARSLYNTLLPKAGEYDLVILCIGTDRSTGDALGPLLGSYLADVELKQFHVYGTLNQPVHAVNLEQSVAAIAKHHQRPFIIAADACLGHYQHVGHVTLGEGALQPGAGVNKKLPAVGDLHLTGIVNVGGFMEYFVLQNTRLSLVMNMAARMAQGIWLADQRLRHKKRSELHTKPASLFSRLFSPPLPFK</sequence>
<dbReference type="Proteomes" id="UP000825179">
    <property type="component" value="Chromosome"/>
</dbReference>